<evidence type="ECO:0000313" key="4">
    <source>
        <dbReference type="EMBL" id="SHF69410.1"/>
    </source>
</evidence>
<evidence type="ECO:0000313" key="3">
    <source>
        <dbReference type="EMBL" id="MZL68704.1"/>
    </source>
</evidence>
<dbReference type="InterPro" id="IPR034733">
    <property type="entry name" value="AcCoA_carboxyl_beta"/>
</dbReference>
<dbReference type="GO" id="GO:0016740">
    <property type="term" value="F:transferase activity"/>
    <property type="evidence" value="ECO:0007669"/>
    <property type="project" value="UniProtKB-KW"/>
</dbReference>
<evidence type="ECO:0000259" key="2">
    <source>
        <dbReference type="PROSITE" id="PS50989"/>
    </source>
</evidence>
<gene>
    <name evidence="3" type="ORF">GT747_02800</name>
    <name evidence="4" type="ORF">SAMN05444424_0362</name>
</gene>
<feature type="domain" description="CoA carboxyltransferase C-terminal" evidence="2">
    <location>
        <begin position="236"/>
        <end position="473"/>
    </location>
</feature>
<dbReference type="PANTHER" id="PTHR43842:SF2">
    <property type="entry name" value="PROPIONYL-COA CARBOXYLASE BETA CHAIN, MITOCHONDRIAL"/>
    <property type="match status" value="1"/>
</dbReference>
<dbReference type="PANTHER" id="PTHR43842">
    <property type="entry name" value="PROPIONYL-COA CARBOXYLASE BETA CHAIN"/>
    <property type="match status" value="1"/>
</dbReference>
<evidence type="ECO:0000313" key="6">
    <source>
        <dbReference type="Proteomes" id="UP000474718"/>
    </source>
</evidence>
<dbReference type="PROSITE" id="PS50980">
    <property type="entry name" value="COA_CT_NTER"/>
    <property type="match status" value="1"/>
</dbReference>
<dbReference type="InterPro" id="IPR011762">
    <property type="entry name" value="COA_CT_N"/>
</dbReference>
<keyword evidence="6" id="KW-1185">Reference proteome</keyword>
<keyword evidence="3" id="KW-0808">Transferase</keyword>
<dbReference type="SUPFAM" id="SSF52096">
    <property type="entry name" value="ClpP/crotonase"/>
    <property type="match status" value="2"/>
</dbReference>
<reference evidence="4" key="1">
    <citation type="submission" date="2016-11" db="EMBL/GenBank/DDBJ databases">
        <authorList>
            <person name="Varghese N."/>
            <person name="Submissions S."/>
        </authorList>
    </citation>
    <scope>NUCLEOTIDE SEQUENCE</scope>
    <source>
        <strain evidence="4">DSM 4029</strain>
    </source>
</reference>
<organism evidence="4 5">
    <name type="scientific">Bittarella massiliensis</name>
    <name type="common">ex Durand et al. 2017</name>
    <dbReference type="NCBI Taxonomy" id="1720313"/>
    <lineage>
        <taxon>Bacteria</taxon>
        <taxon>Bacillati</taxon>
        <taxon>Bacillota</taxon>
        <taxon>Clostridia</taxon>
        <taxon>Eubacteriales</taxon>
        <taxon>Oscillospiraceae</taxon>
        <taxon>Bittarella (ex Durand et al. 2017)</taxon>
    </lineage>
</organism>
<proteinExistence type="predicted"/>
<dbReference type="Pfam" id="PF01039">
    <property type="entry name" value="Carboxyl_trans"/>
    <property type="match status" value="1"/>
</dbReference>
<dbReference type="RefSeq" id="WP_021661105.1">
    <property type="nucleotide sequence ID" value="NZ_FQVY01000001.1"/>
</dbReference>
<feature type="domain" description="CoA carboxyltransferase N-terminal" evidence="1">
    <location>
        <begin position="1"/>
        <end position="230"/>
    </location>
</feature>
<dbReference type="Proteomes" id="UP000474718">
    <property type="component" value="Unassembled WGS sequence"/>
</dbReference>
<dbReference type="InterPro" id="IPR029045">
    <property type="entry name" value="ClpP/crotonase-like_dom_sf"/>
</dbReference>
<evidence type="ECO:0000313" key="5">
    <source>
        <dbReference type="Proteomes" id="UP000184089"/>
    </source>
</evidence>
<dbReference type="InterPro" id="IPR051047">
    <property type="entry name" value="AccD/PCCB"/>
</dbReference>
<dbReference type="EMBL" id="FQVY01000001">
    <property type="protein sequence ID" value="SHF69410.1"/>
    <property type="molecule type" value="Genomic_DNA"/>
</dbReference>
<dbReference type="Proteomes" id="UP000184089">
    <property type="component" value="Unassembled WGS sequence"/>
</dbReference>
<comment type="caution">
    <text evidence="4">The sequence shown here is derived from an EMBL/GenBank/DDBJ whole genome shotgun (WGS) entry which is preliminary data.</text>
</comment>
<dbReference type="AlphaFoldDB" id="A0AAQ1RUV2"/>
<dbReference type="EMBL" id="WWVX01000001">
    <property type="protein sequence ID" value="MZL68704.1"/>
    <property type="molecule type" value="Genomic_DNA"/>
</dbReference>
<reference evidence="5" key="2">
    <citation type="submission" date="2016-11" db="EMBL/GenBank/DDBJ databases">
        <authorList>
            <person name="Jaros S."/>
            <person name="Januszkiewicz K."/>
            <person name="Wedrychowicz H."/>
        </authorList>
    </citation>
    <scope>NUCLEOTIDE SEQUENCE [LARGE SCALE GENOMIC DNA]</scope>
    <source>
        <strain evidence="5">DSM 4029</strain>
    </source>
</reference>
<protein>
    <submittedName>
        <fullName evidence="4">Acetyl-CoA carboxylase, carboxyltransferase component</fullName>
    </submittedName>
    <submittedName>
        <fullName evidence="3">Carboxyl transferase</fullName>
    </submittedName>
</protein>
<sequence length="479" mass="49194">MSPKSRLEILSEQSGKLDRESVAYARLDRLFDEGSFVELDAFAKAGCESAGVVTGYGMVNGGSVFAFSQDSSVAGGAVSAATGAKIAKVYEMAAKVGVPVVGIYDSKGACIAENSEVLAAYGEMLQRSAALSGVVPQIAVIAGVCAGTSALMAANADLVIMAKDAEFFLTAPFVSSAAGDKVEGAGKAEAAVRSGVVQLVAEDDMAAVEEAKKIVSMLPLNNLSEAPYCEYDEPAAAEKLRAACEDLSSYDAKEVIESIFDEGNVTFLENAPNAVTALATLAGQAVGVVATVGGDQRLCKGASARIARFVSICDSFAIPVITLLNCKGFKESSSDELAGGIRDAARLAHVYAEATCPKIAVITGEAYGAAYVALAGKNASADLTVAWPSAVISTLAPEAAVNILCGEEIKAAADPVAERVARVQAYIDTTASAFEAAAKGHVDCVIDPAETRATLIRAAEMLAGKRVAKLPKKHGNMPL</sequence>
<dbReference type="InterPro" id="IPR011763">
    <property type="entry name" value="COA_CT_C"/>
</dbReference>
<name>A0AAQ1RUV2_9FIRM</name>
<dbReference type="GO" id="GO:0004658">
    <property type="term" value="F:propionyl-CoA carboxylase activity"/>
    <property type="evidence" value="ECO:0007669"/>
    <property type="project" value="TreeGrafter"/>
</dbReference>
<dbReference type="Gene3D" id="3.90.226.10">
    <property type="entry name" value="2-enoyl-CoA Hydratase, Chain A, domain 1"/>
    <property type="match status" value="2"/>
</dbReference>
<dbReference type="PROSITE" id="PS50989">
    <property type="entry name" value="COA_CT_CTER"/>
    <property type="match status" value="1"/>
</dbReference>
<accession>A0AAQ1RUV2</accession>
<evidence type="ECO:0000259" key="1">
    <source>
        <dbReference type="PROSITE" id="PS50980"/>
    </source>
</evidence>
<reference evidence="3 6" key="3">
    <citation type="journal article" date="2019" name="Nat. Med.">
        <title>A library of human gut bacterial isolates paired with longitudinal multiomics data enables mechanistic microbiome research.</title>
        <authorList>
            <person name="Poyet M."/>
            <person name="Groussin M."/>
            <person name="Gibbons S.M."/>
            <person name="Avila-Pacheco J."/>
            <person name="Jiang X."/>
            <person name="Kearney S.M."/>
            <person name="Perrotta A.R."/>
            <person name="Berdy B."/>
            <person name="Zhao S."/>
            <person name="Lieberman T.D."/>
            <person name="Swanson P.K."/>
            <person name="Smith M."/>
            <person name="Roesemann S."/>
            <person name="Alexander J.E."/>
            <person name="Rich S.A."/>
            <person name="Livny J."/>
            <person name="Vlamakis H."/>
            <person name="Clish C."/>
            <person name="Bullock K."/>
            <person name="Deik A."/>
            <person name="Scott J."/>
            <person name="Pierce K.A."/>
            <person name="Xavier R.J."/>
            <person name="Alm E.J."/>
        </authorList>
    </citation>
    <scope>NUCLEOTIDE SEQUENCE [LARGE SCALE GENOMIC DNA]</scope>
    <source>
        <strain evidence="3 6">BIOML-A2</strain>
    </source>
</reference>